<evidence type="ECO:0000313" key="3">
    <source>
        <dbReference type="Proteomes" id="UP000585474"/>
    </source>
</evidence>
<feature type="compositionally biased region" description="Polar residues" evidence="1">
    <location>
        <begin position="200"/>
        <end position="233"/>
    </location>
</feature>
<feature type="region of interest" description="Disordered" evidence="1">
    <location>
        <begin position="11"/>
        <end position="140"/>
    </location>
</feature>
<gene>
    <name evidence="2" type="ORF">Acr_19g0005080</name>
</gene>
<evidence type="ECO:0000313" key="2">
    <source>
        <dbReference type="EMBL" id="GFZ07571.1"/>
    </source>
</evidence>
<feature type="region of interest" description="Disordered" evidence="1">
    <location>
        <begin position="305"/>
        <end position="373"/>
    </location>
</feature>
<dbReference type="PANTHER" id="PTHR46775:SF1">
    <property type="entry name" value="FLOCCULATION PROTEIN (DUF1296)"/>
    <property type="match status" value="1"/>
</dbReference>
<protein>
    <submittedName>
        <fullName evidence="2">Flocculation protein</fullName>
    </submittedName>
</protein>
<feature type="compositionally biased region" description="Polar residues" evidence="1">
    <location>
        <begin position="334"/>
        <end position="344"/>
    </location>
</feature>
<dbReference type="AlphaFoldDB" id="A0A7J0G9Z3"/>
<proteinExistence type="predicted"/>
<feature type="compositionally biased region" description="Polar residues" evidence="1">
    <location>
        <begin position="305"/>
        <end position="326"/>
    </location>
</feature>
<organism evidence="2 3">
    <name type="scientific">Actinidia rufa</name>
    <dbReference type="NCBI Taxonomy" id="165716"/>
    <lineage>
        <taxon>Eukaryota</taxon>
        <taxon>Viridiplantae</taxon>
        <taxon>Streptophyta</taxon>
        <taxon>Embryophyta</taxon>
        <taxon>Tracheophyta</taxon>
        <taxon>Spermatophyta</taxon>
        <taxon>Magnoliopsida</taxon>
        <taxon>eudicotyledons</taxon>
        <taxon>Gunneridae</taxon>
        <taxon>Pentapetalae</taxon>
        <taxon>asterids</taxon>
        <taxon>Ericales</taxon>
        <taxon>Actinidiaceae</taxon>
        <taxon>Actinidia</taxon>
    </lineage>
</organism>
<comment type="caution">
    <text evidence="2">The sequence shown here is derived from an EMBL/GenBank/DDBJ whole genome shotgun (WGS) entry which is preliminary data.</text>
</comment>
<dbReference type="EMBL" id="BJWL01000019">
    <property type="protein sequence ID" value="GFZ07571.1"/>
    <property type="molecule type" value="Genomic_DNA"/>
</dbReference>
<feature type="compositionally biased region" description="Polar residues" evidence="1">
    <location>
        <begin position="170"/>
        <end position="192"/>
    </location>
</feature>
<feature type="compositionally biased region" description="Polar residues" evidence="1">
    <location>
        <begin position="100"/>
        <end position="118"/>
    </location>
</feature>
<keyword evidence="3" id="KW-1185">Reference proteome</keyword>
<accession>A0A7J0G9Z3</accession>
<feature type="compositionally biased region" description="Polar residues" evidence="1">
    <location>
        <begin position="37"/>
        <end position="70"/>
    </location>
</feature>
<dbReference type="InterPro" id="IPR044277">
    <property type="entry name" value="GIP1"/>
</dbReference>
<dbReference type="PANTHER" id="PTHR46775">
    <property type="entry name" value="FLOCCULATION PROTEIN (DUF1296)"/>
    <property type="match status" value="1"/>
</dbReference>
<dbReference type="OrthoDB" id="753279at2759"/>
<feature type="region of interest" description="Disordered" evidence="1">
    <location>
        <begin position="152"/>
        <end position="264"/>
    </location>
</feature>
<reference evidence="2 3" key="1">
    <citation type="submission" date="2019-07" db="EMBL/GenBank/DDBJ databases">
        <title>De Novo Assembly of kiwifruit Actinidia rufa.</title>
        <authorList>
            <person name="Sugita-Konishi S."/>
            <person name="Sato K."/>
            <person name="Mori E."/>
            <person name="Abe Y."/>
            <person name="Kisaki G."/>
            <person name="Hamano K."/>
            <person name="Suezawa K."/>
            <person name="Otani M."/>
            <person name="Fukuda T."/>
            <person name="Manabe T."/>
            <person name="Gomi K."/>
            <person name="Tabuchi M."/>
            <person name="Akimitsu K."/>
            <person name="Kataoka I."/>
        </authorList>
    </citation>
    <scope>NUCLEOTIDE SEQUENCE [LARGE SCALE GENOMIC DNA]</scope>
    <source>
        <strain evidence="3">cv. Fuchu</strain>
    </source>
</reference>
<evidence type="ECO:0000256" key="1">
    <source>
        <dbReference type="SAM" id="MobiDB-lite"/>
    </source>
</evidence>
<dbReference type="GO" id="GO:0051082">
    <property type="term" value="F:unfolded protein binding"/>
    <property type="evidence" value="ECO:0007669"/>
    <property type="project" value="TreeGrafter"/>
</dbReference>
<dbReference type="Proteomes" id="UP000585474">
    <property type="component" value="Unassembled WGS sequence"/>
</dbReference>
<sequence length="706" mass="74289">MMLVVAENFASGKENGINQVSEKGIGSQESKNKEINPATSSLTAITNGPTARSSGGTGLVNQSEGDSSIGISKLGAPPSLLHPASTKANPSIEFGKGQTDEQLASSLSHSSTAETQAPSPGVYFSASDPVLVPSHDSRVPGTVGAIKREVESKRMPVSQNSLDISDGKSNDGQTLQKALEVGSSSMQGNMPSKSMGGGKNQLSDSAQLVSSTHDGSSVIRPSSNYNSRSQQLIGPQKVGPIKEWKPKPNPNLARESGNAGSVEAPTTRTCRFQMANMLSSQIISMSLKLKKLVFCFGSFDTSFGLNTSANSGPENDSNTTPLSETSESVEDTADQSSSDQNPIVTNEEGAYPDQPQSPRHVLEKLSSGEGDVSSTAVPQYIESKQETALPGSRQYSILHPSSSYSFGFMPSMVGSRLAPFESSDSQARDVSRVPSFVIPQLFDPASYYAQFYRSGVDSDGRISPFHSSGVATKHNGNVAMLSPQTSQSAEEGGNSLVLSTASPTPLVTQAAGAMQSSIGVTQQPLPVFRQPTGMPIAHYHPNFVPYGHYFPPFYVPLSNGAFPQQPQASGIYPALPGGTSKYSLPQYKVGSNTGNSTHVAVAGNFGPYSSSPAGYNPSSTPTAGNSPANEDLAVSQFKDSNVYISGQQNEGSTVWVAAPGRDISGLQANSFYNIPPQGQVAFTPPQPGHGVYQQPQHAQINWPSNY</sequence>
<name>A0A7J0G9Z3_9ERIC</name>